<dbReference type="SUPFAM" id="SSF53187">
    <property type="entry name" value="Zn-dependent exopeptidases"/>
    <property type="match status" value="1"/>
</dbReference>
<accession>A0AAD1UDK1</accession>
<keyword evidence="2" id="KW-1185">Reference proteome</keyword>
<name>A0AAD1UDK1_EUPCR</name>
<dbReference type="Proteomes" id="UP001295684">
    <property type="component" value="Unassembled WGS sequence"/>
</dbReference>
<comment type="caution">
    <text evidence="1">The sequence shown here is derived from an EMBL/GenBank/DDBJ whole genome shotgun (WGS) entry which is preliminary data.</text>
</comment>
<evidence type="ECO:0000313" key="1">
    <source>
        <dbReference type="EMBL" id="CAI2367236.1"/>
    </source>
</evidence>
<protein>
    <recommendedName>
        <fullName evidence="3">N-formylglutamate amidohydrolase</fullName>
    </recommendedName>
</protein>
<reference evidence="1" key="1">
    <citation type="submission" date="2023-07" db="EMBL/GenBank/DDBJ databases">
        <authorList>
            <consortium name="AG Swart"/>
            <person name="Singh M."/>
            <person name="Singh A."/>
            <person name="Seah K."/>
            <person name="Emmerich C."/>
        </authorList>
    </citation>
    <scope>NUCLEOTIDE SEQUENCE</scope>
    <source>
        <strain evidence="1">DP1</strain>
    </source>
</reference>
<evidence type="ECO:0000313" key="2">
    <source>
        <dbReference type="Proteomes" id="UP001295684"/>
    </source>
</evidence>
<organism evidence="1 2">
    <name type="scientific">Euplotes crassus</name>
    <dbReference type="NCBI Taxonomy" id="5936"/>
    <lineage>
        <taxon>Eukaryota</taxon>
        <taxon>Sar</taxon>
        <taxon>Alveolata</taxon>
        <taxon>Ciliophora</taxon>
        <taxon>Intramacronucleata</taxon>
        <taxon>Spirotrichea</taxon>
        <taxon>Hypotrichia</taxon>
        <taxon>Euplotida</taxon>
        <taxon>Euplotidae</taxon>
        <taxon>Moneuplotes</taxon>
    </lineage>
</organism>
<dbReference type="Gene3D" id="3.40.630.40">
    <property type="entry name" value="Zn-dependent exopeptidases"/>
    <property type="match status" value="1"/>
</dbReference>
<dbReference type="EMBL" id="CAMPGE010008336">
    <property type="protein sequence ID" value="CAI2367236.1"/>
    <property type="molecule type" value="Genomic_DNA"/>
</dbReference>
<proteinExistence type="predicted"/>
<dbReference type="AlphaFoldDB" id="A0AAD1UDK1"/>
<gene>
    <name evidence="1" type="ORF">ECRASSUSDP1_LOCUS8516</name>
</gene>
<sequence length="324" mass="36754">MNRLRKILSKLRKPKSGPGEIEAYKSAYNQLSLANPFRQLTGKENEAVIIMDNRELFKSDNPPNNSVFLTCPHASKDIKYMPLNNLDDMILYSQNAYDIGAFELTNDLSESLQCVALLSNFCKLLIDPNKSIASKHLVPDYVLHHETIDPEFQSSHQGAFARPDGKMGIEMNRRAIVGDRLDYYYIEYHKLVGEALAFLEPQLHIDIHTYECLSNYFPDDASLMDEESIGIQVYSKTENNFIAEALQDEDSGLKVFTDPFIPSLSHHQCGTFTLDSVADYDLEGTSSIQSLQLSIPNHWAMDSEFRLYLIEILTSTIQNSIKTP</sequence>
<evidence type="ECO:0008006" key="3">
    <source>
        <dbReference type="Google" id="ProtNLM"/>
    </source>
</evidence>